<evidence type="ECO:0000313" key="3">
    <source>
        <dbReference type="EMBL" id="CAB4785679.1"/>
    </source>
</evidence>
<dbReference type="AlphaFoldDB" id="A0A6J6WP24"/>
<dbReference type="GO" id="GO:0016887">
    <property type="term" value="F:ATP hydrolysis activity"/>
    <property type="evidence" value="ECO:0007669"/>
    <property type="project" value="InterPro"/>
</dbReference>
<reference evidence="3" key="1">
    <citation type="submission" date="2020-05" db="EMBL/GenBank/DDBJ databases">
        <authorList>
            <person name="Chiriac C."/>
            <person name="Salcher M."/>
            <person name="Ghai R."/>
            <person name="Kavagutti S V."/>
        </authorList>
    </citation>
    <scope>NUCLEOTIDE SEQUENCE</scope>
</reference>
<gene>
    <name evidence="3" type="ORF">UFOPK2958_00818</name>
</gene>
<organism evidence="3">
    <name type="scientific">freshwater metagenome</name>
    <dbReference type="NCBI Taxonomy" id="449393"/>
    <lineage>
        <taxon>unclassified sequences</taxon>
        <taxon>metagenomes</taxon>
        <taxon>ecological metagenomes</taxon>
    </lineage>
</organism>
<dbReference type="SUPFAM" id="SSF52540">
    <property type="entry name" value="P-loop containing nucleoside triphosphate hydrolases"/>
    <property type="match status" value="1"/>
</dbReference>
<protein>
    <submittedName>
        <fullName evidence="3">Unannotated protein</fullName>
    </submittedName>
</protein>
<proteinExistence type="predicted"/>
<dbReference type="Pfam" id="PF00005">
    <property type="entry name" value="ABC_tran"/>
    <property type="match status" value="1"/>
</dbReference>
<keyword evidence="1" id="KW-0677">Repeat</keyword>
<dbReference type="Gene3D" id="3.40.50.300">
    <property type="entry name" value="P-loop containing nucleotide triphosphate hydrolases"/>
    <property type="match status" value="1"/>
</dbReference>
<dbReference type="PANTHER" id="PTHR19211">
    <property type="entry name" value="ATP-BINDING TRANSPORT PROTEIN-RELATED"/>
    <property type="match status" value="1"/>
</dbReference>
<feature type="domain" description="ABC transporter" evidence="2">
    <location>
        <begin position="10"/>
        <end position="89"/>
    </location>
</feature>
<dbReference type="InterPro" id="IPR050611">
    <property type="entry name" value="ABCF"/>
</dbReference>
<dbReference type="PANTHER" id="PTHR19211:SF14">
    <property type="entry name" value="ATP-BINDING CASSETTE SUB-FAMILY F MEMBER 1"/>
    <property type="match status" value="1"/>
</dbReference>
<sequence length="150" mass="16530">MKLGANVVRGYFAQEHENLDPNKTVLAHLDNATVETEVQRRALLGAFGLKGSAALQTPDTLSGGERAKLALAMLAASEANLLILDEPTNNLDPRSVEAVGEMLNGWRGTIIAVSHERAFVEALDPTHAVLLPEEYFDLWRDDYMDMVEQR</sequence>
<dbReference type="GO" id="GO:0005524">
    <property type="term" value="F:ATP binding"/>
    <property type="evidence" value="ECO:0007669"/>
    <property type="project" value="InterPro"/>
</dbReference>
<dbReference type="EMBL" id="CAFAAB010000084">
    <property type="protein sequence ID" value="CAB4785679.1"/>
    <property type="molecule type" value="Genomic_DNA"/>
</dbReference>
<dbReference type="InterPro" id="IPR003439">
    <property type="entry name" value="ABC_transporter-like_ATP-bd"/>
</dbReference>
<accession>A0A6J6WP24</accession>
<name>A0A6J6WP24_9ZZZZ</name>
<dbReference type="InterPro" id="IPR027417">
    <property type="entry name" value="P-loop_NTPase"/>
</dbReference>
<evidence type="ECO:0000259" key="2">
    <source>
        <dbReference type="Pfam" id="PF00005"/>
    </source>
</evidence>
<evidence type="ECO:0000256" key="1">
    <source>
        <dbReference type="ARBA" id="ARBA00022737"/>
    </source>
</evidence>